<dbReference type="RefSeq" id="WP_005554596.1">
    <property type="nucleotide sequence ID" value="NZ_AOIB01000015.1"/>
</dbReference>
<dbReference type="eggNOG" id="arCOG11533">
    <property type="taxonomic scope" value="Archaea"/>
</dbReference>
<reference evidence="2 3" key="1">
    <citation type="journal article" date="2014" name="PLoS Genet.">
        <title>Phylogenetically driven sequencing of extremely halophilic archaea reveals strategies for static and dynamic osmo-response.</title>
        <authorList>
            <person name="Becker E.A."/>
            <person name="Seitzer P.M."/>
            <person name="Tritt A."/>
            <person name="Larsen D."/>
            <person name="Krusor M."/>
            <person name="Yao A.I."/>
            <person name="Wu D."/>
            <person name="Madern D."/>
            <person name="Eisen J.A."/>
            <person name="Darling A.E."/>
            <person name="Facciotti M.T."/>
        </authorList>
    </citation>
    <scope>NUCLEOTIDE SEQUENCE [LARGE SCALE GENOMIC DNA]</scope>
    <source>
        <strain evidence="2 3">DSM 10524</strain>
    </source>
</reference>
<gene>
    <name evidence="2" type="ORF">C491_06223</name>
</gene>
<accession>L9XFD0</accession>
<dbReference type="AlphaFoldDB" id="L9XFD0"/>
<evidence type="ECO:0000313" key="2">
    <source>
        <dbReference type="EMBL" id="ELY59383.1"/>
    </source>
</evidence>
<name>L9XFD0_9EURY</name>
<proteinExistence type="predicted"/>
<dbReference type="OrthoDB" id="205571at2157"/>
<keyword evidence="1" id="KW-0175">Coiled coil</keyword>
<dbReference type="EMBL" id="AOIB01000015">
    <property type="protein sequence ID" value="ELY59383.1"/>
    <property type="molecule type" value="Genomic_DNA"/>
</dbReference>
<sequence length="83" mass="9345">MTPRSASRSEATRQRAVINRLEATTKRLETIEDRQRQLERTIAALARETGLSVGCPCTRCSRSFTLVKSGVVYCPECGYRHTL</sequence>
<keyword evidence="3" id="KW-1185">Reference proteome</keyword>
<comment type="caution">
    <text evidence="2">The sequence shown here is derived from an EMBL/GenBank/DDBJ whole genome shotgun (WGS) entry which is preliminary data.</text>
</comment>
<dbReference type="Proteomes" id="UP000011688">
    <property type="component" value="Unassembled WGS sequence"/>
</dbReference>
<evidence type="ECO:0000256" key="1">
    <source>
        <dbReference type="SAM" id="Coils"/>
    </source>
</evidence>
<protein>
    <submittedName>
        <fullName evidence="2">Uncharacterized protein</fullName>
    </submittedName>
</protein>
<evidence type="ECO:0000313" key="3">
    <source>
        <dbReference type="Proteomes" id="UP000011688"/>
    </source>
</evidence>
<feature type="coiled-coil region" evidence="1">
    <location>
        <begin position="21"/>
        <end position="48"/>
    </location>
</feature>
<organism evidence="2 3">
    <name type="scientific">Natronococcus amylolyticus DSM 10524</name>
    <dbReference type="NCBI Taxonomy" id="1227497"/>
    <lineage>
        <taxon>Archaea</taxon>
        <taxon>Methanobacteriati</taxon>
        <taxon>Methanobacteriota</taxon>
        <taxon>Stenosarchaea group</taxon>
        <taxon>Halobacteria</taxon>
        <taxon>Halobacteriales</taxon>
        <taxon>Natrialbaceae</taxon>
        <taxon>Natronococcus</taxon>
    </lineage>
</organism>